<name>A0ABT5PF65_9PSED</name>
<dbReference type="PROSITE" id="PS51257">
    <property type="entry name" value="PROKAR_LIPOPROTEIN"/>
    <property type="match status" value="1"/>
</dbReference>
<evidence type="ECO:0000313" key="2">
    <source>
        <dbReference type="Proteomes" id="UP001148184"/>
    </source>
</evidence>
<reference evidence="1 2" key="1">
    <citation type="submission" date="2022-05" db="EMBL/GenBank/DDBJ databases">
        <title>Novel Pseudomonas spp. Isolated from a Rainbow Trout Aquaculture Facility.</title>
        <authorList>
            <person name="Testerman T."/>
            <person name="Graf J."/>
        </authorList>
    </citation>
    <scope>NUCLEOTIDE SEQUENCE [LARGE SCALE GENOMIC DNA]</scope>
    <source>
        <strain evidence="1 2">ID1025</strain>
    </source>
</reference>
<keyword evidence="2" id="KW-1185">Reference proteome</keyword>
<protein>
    <recommendedName>
        <fullName evidence="3">Lipoprotein</fullName>
    </recommendedName>
</protein>
<evidence type="ECO:0000313" key="1">
    <source>
        <dbReference type="EMBL" id="MDD1016955.1"/>
    </source>
</evidence>
<sequence length="114" mass="12564">MMLKKATGLIALCIGLSGCGNEFEGSYRAMDGVLGPVIAIEVKGDKANVVKVDPFRKVILSDQIWEAEEKGEKLLLTDLRGKTFAFKRAVDEKGLDCLNCGLMPDSWQRFDPNK</sequence>
<accession>A0ABT5PF65</accession>
<dbReference type="EMBL" id="JAMDGZ010000068">
    <property type="protein sequence ID" value="MDD1016955.1"/>
    <property type="molecule type" value="Genomic_DNA"/>
</dbReference>
<evidence type="ECO:0008006" key="3">
    <source>
        <dbReference type="Google" id="ProtNLM"/>
    </source>
</evidence>
<proteinExistence type="predicted"/>
<comment type="caution">
    <text evidence="1">The sequence shown here is derived from an EMBL/GenBank/DDBJ whole genome shotgun (WGS) entry which is preliminary data.</text>
</comment>
<gene>
    <name evidence="1" type="ORF">M5G17_25135</name>
</gene>
<organism evidence="1 2">
    <name type="scientific">Pseudomonas rubra</name>
    <dbReference type="NCBI Taxonomy" id="2942627"/>
    <lineage>
        <taxon>Bacteria</taxon>
        <taxon>Pseudomonadati</taxon>
        <taxon>Pseudomonadota</taxon>
        <taxon>Gammaproteobacteria</taxon>
        <taxon>Pseudomonadales</taxon>
        <taxon>Pseudomonadaceae</taxon>
        <taxon>Pseudomonas</taxon>
    </lineage>
</organism>
<dbReference type="RefSeq" id="WP_273895572.1">
    <property type="nucleotide sequence ID" value="NZ_JAMDGP010000062.1"/>
</dbReference>
<dbReference type="Proteomes" id="UP001148184">
    <property type="component" value="Unassembled WGS sequence"/>
</dbReference>